<feature type="region of interest" description="Disordered" evidence="1">
    <location>
        <begin position="139"/>
        <end position="171"/>
    </location>
</feature>
<keyword evidence="4" id="KW-1185">Reference proteome</keyword>
<evidence type="ECO:0000256" key="2">
    <source>
        <dbReference type="SAM" id="Phobius"/>
    </source>
</evidence>
<dbReference type="SUPFAM" id="SSF103473">
    <property type="entry name" value="MFS general substrate transporter"/>
    <property type="match status" value="1"/>
</dbReference>
<reference evidence="3" key="1">
    <citation type="submission" date="2022-11" db="EMBL/GenBank/DDBJ databases">
        <authorList>
            <person name="Kikuchi T."/>
        </authorList>
    </citation>
    <scope>NUCLEOTIDE SEQUENCE</scope>
    <source>
        <strain evidence="3">PS1010</strain>
    </source>
</reference>
<gene>
    <name evidence="3" type="ORF">CAMP_LOCUS14788</name>
</gene>
<comment type="caution">
    <text evidence="3">The sequence shown here is derived from an EMBL/GenBank/DDBJ whole genome shotgun (WGS) entry which is preliminary data.</text>
</comment>
<feature type="transmembrane region" description="Helical" evidence="2">
    <location>
        <begin position="349"/>
        <end position="372"/>
    </location>
</feature>
<dbReference type="OrthoDB" id="5815769at2759"/>
<feature type="compositionally biased region" description="Basic residues" evidence="1">
    <location>
        <begin position="68"/>
        <end position="78"/>
    </location>
</feature>
<feature type="transmembrane region" description="Helical" evidence="2">
    <location>
        <begin position="534"/>
        <end position="554"/>
    </location>
</feature>
<feature type="compositionally biased region" description="Polar residues" evidence="1">
    <location>
        <begin position="18"/>
        <end position="31"/>
    </location>
</feature>
<feature type="compositionally biased region" description="Low complexity" evidence="1">
    <location>
        <begin position="1"/>
        <end position="17"/>
    </location>
</feature>
<feature type="transmembrane region" description="Helical" evidence="2">
    <location>
        <begin position="599"/>
        <end position="619"/>
    </location>
</feature>
<dbReference type="Proteomes" id="UP001152747">
    <property type="component" value="Unassembled WGS sequence"/>
</dbReference>
<feature type="compositionally biased region" description="Polar residues" evidence="1">
    <location>
        <begin position="42"/>
        <end position="59"/>
    </location>
</feature>
<organism evidence="3 4">
    <name type="scientific">Caenorhabditis angaria</name>
    <dbReference type="NCBI Taxonomy" id="860376"/>
    <lineage>
        <taxon>Eukaryota</taxon>
        <taxon>Metazoa</taxon>
        <taxon>Ecdysozoa</taxon>
        <taxon>Nematoda</taxon>
        <taxon>Chromadorea</taxon>
        <taxon>Rhabditida</taxon>
        <taxon>Rhabditina</taxon>
        <taxon>Rhabditomorpha</taxon>
        <taxon>Rhabditoidea</taxon>
        <taxon>Rhabditidae</taxon>
        <taxon>Peloderinae</taxon>
        <taxon>Caenorhabditis</taxon>
    </lineage>
</organism>
<proteinExistence type="predicted"/>
<feature type="transmembrane region" description="Helical" evidence="2">
    <location>
        <begin position="326"/>
        <end position="343"/>
    </location>
</feature>
<evidence type="ECO:0000313" key="3">
    <source>
        <dbReference type="EMBL" id="CAI5452151.1"/>
    </source>
</evidence>
<evidence type="ECO:0000256" key="1">
    <source>
        <dbReference type="SAM" id="MobiDB-lite"/>
    </source>
</evidence>
<protein>
    <submittedName>
        <fullName evidence="3">Uncharacterized protein</fullName>
    </submittedName>
</protein>
<feature type="compositionally biased region" description="Polar residues" evidence="1">
    <location>
        <begin position="85"/>
        <end position="114"/>
    </location>
</feature>
<feature type="transmembrane region" description="Helical" evidence="2">
    <location>
        <begin position="276"/>
        <end position="295"/>
    </location>
</feature>
<evidence type="ECO:0000313" key="4">
    <source>
        <dbReference type="Proteomes" id="UP001152747"/>
    </source>
</evidence>
<dbReference type="InterPro" id="IPR036259">
    <property type="entry name" value="MFS_trans_sf"/>
</dbReference>
<accession>A0A9P1IW15</accession>
<keyword evidence="2" id="KW-0472">Membrane</keyword>
<feature type="transmembrane region" description="Helical" evidence="2">
    <location>
        <begin position="408"/>
        <end position="429"/>
    </location>
</feature>
<keyword evidence="2" id="KW-0812">Transmembrane</keyword>
<feature type="transmembrane region" description="Helical" evidence="2">
    <location>
        <begin position="238"/>
        <end position="256"/>
    </location>
</feature>
<feature type="transmembrane region" description="Helical" evidence="2">
    <location>
        <begin position="658"/>
        <end position="678"/>
    </location>
</feature>
<dbReference type="EMBL" id="CANHGI010000005">
    <property type="protein sequence ID" value="CAI5452151.1"/>
    <property type="molecule type" value="Genomic_DNA"/>
</dbReference>
<sequence>MKGSSSLISNSKSNNVSGDGQSPEINNSIPKSSVEAYKQSRKSLLQSNIRKVSSDQNVDQMKPTGKVRSNHSTRKSNRKLIYPSNEKTSLSRETPSNGTPSSMNTPSSAGTPSKSNEKRKMTNSLTKGASIFQNISRSVMSQGKSVSTSAPTKTPSSDYGRSKTKTPMNNQTQKAYKIIKKRKLKLENSAEDDNFRPSDIRKEENDGKQKIFVKSKRIKTINTLFSYIGCHYPHIRKTIIPICIIHFFVIFVYRAARDMNNLSKFSQKDMYKKLHMYGIVEAVNGTSILDLISHANFLAEFIPSTDLAIIFGAFISIGCIGTRHKLIIQILVISLPIYCFFIAHISCLWYFGIFGIQLSKHLLTLIFQVYLIESVPKYHRVIALVLLEAATAIALVSAHLYITLVPAQFLQVFFQQATIFLIVICYYTALNTYDTMYNLLTLSDFNRVEKSVTRFIEYTNMKIDPSNVVDGMAFQNIEPSDDILKIFVHATKTRLIVYELFICSLVCSLSTKIFTIVSNEISTAASLAMFDKYIITPLAISIAIIFMIPFSIILPKCRIIPLSISSFFLVISYFVFKYTQEHSYTAYMCDGDKHTNIPWYGAILGGVVAGICEMIKVYLEMHLIESVPSIVRLQLLAFCRFFEYLIVGDFGALQDSSINGNMFGMQCLFCVPIGIWLLTPRKEPDIVVYFSEVWSKWQWKKLRNVIIGTEEARMTVPPAPVVK</sequence>
<name>A0A9P1IW15_9PELO</name>
<feature type="transmembrane region" description="Helical" evidence="2">
    <location>
        <begin position="495"/>
        <end position="514"/>
    </location>
</feature>
<feature type="transmembrane region" description="Helical" evidence="2">
    <location>
        <begin position="381"/>
        <end position="402"/>
    </location>
</feature>
<dbReference type="AlphaFoldDB" id="A0A9P1IW15"/>
<feature type="transmembrane region" description="Helical" evidence="2">
    <location>
        <begin position="301"/>
        <end position="319"/>
    </location>
</feature>
<feature type="transmembrane region" description="Helical" evidence="2">
    <location>
        <begin position="559"/>
        <end position="579"/>
    </location>
</feature>
<feature type="region of interest" description="Disordered" evidence="1">
    <location>
        <begin position="1"/>
        <end position="122"/>
    </location>
</feature>
<keyword evidence="2" id="KW-1133">Transmembrane helix</keyword>
<feature type="transmembrane region" description="Helical" evidence="2">
    <location>
        <begin position="631"/>
        <end position="652"/>
    </location>
</feature>